<name>A0ABY8FU82_9SPHN</name>
<gene>
    <name evidence="1" type="ORF">P7228_05740</name>
</gene>
<dbReference type="EMBL" id="CP121106">
    <property type="protein sequence ID" value="WFL78566.1"/>
    <property type="molecule type" value="Genomic_DNA"/>
</dbReference>
<sequence length="204" mass="21795">MSEEVKQGRPVCGQCGKPAVMMIDEIPLCIDCEYKFQQSRWMVFAQNAAMYNMADRQMVAVTGMPHLSSQIDIPNAPVPPIHYNNQNVTVQGGTVGAINFGNVNDIQVNLQALTQHGEIGVADALANMTNAILETHELAEAQKNELLEQLAFLSSQATAQPQERKPGMIKSVLGAIGEGAGAIKSIADAWGAVAPLLQGHFGIG</sequence>
<accession>A0ABY8FU82</accession>
<dbReference type="Proteomes" id="UP001215827">
    <property type="component" value="Chromosome"/>
</dbReference>
<protein>
    <submittedName>
        <fullName evidence="1">Uncharacterized protein</fullName>
    </submittedName>
</protein>
<evidence type="ECO:0000313" key="2">
    <source>
        <dbReference type="Proteomes" id="UP001215827"/>
    </source>
</evidence>
<dbReference type="RefSeq" id="WP_278017256.1">
    <property type="nucleotide sequence ID" value="NZ_CP121106.1"/>
</dbReference>
<reference evidence="1 2" key="1">
    <citation type="submission" date="2023-03" db="EMBL/GenBank/DDBJ databases">
        <title>Altererythrobacter sp. CAU 1644 isolated from sand.</title>
        <authorList>
            <person name="Kim W."/>
        </authorList>
    </citation>
    <scope>NUCLEOTIDE SEQUENCE [LARGE SCALE GENOMIC DNA]</scope>
    <source>
        <strain evidence="1 2">CAU 1644</strain>
    </source>
</reference>
<keyword evidence="2" id="KW-1185">Reference proteome</keyword>
<organism evidence="1 2">
    <name type="scientific">Altererythrobacter arenosus</name>
    <dbReference type="NCBI Taxonomy" id="3032592"/>
    <lineage>
        <taxon>Bacteria</taxon>
        <taxon>Pseudomonadati</taxon>
        <taxon>Pseudomonadota</taxon>
        <taxon>Alphaproteobacteria</taxon>
        <taxon>Sphingomonadales</taxon>
        <taxon>Erythrobacteraceae</taxon>
        <taxon>Altererythrobacter</taxon>
    </lineage>
</organism>
<evidence type="ECO:0000313" key="1">
    <source>
        <dbReference type="EMBL" id="WFL78566.1"/>
    </source>
</evidence>
<proteinExistence type="predicted"/>